<feature type="transmembrane region" description="Helical" evidence="10">
    <location>
        <begin position="301"/>
        <end position="321"/>
    </location>
</feature>
<evidence type="ECO:0000256" key="10">
    <source>
        <dbReference type="RuleBase" id="RU364128"/>
    </source>
</evidence>
<evidence type="ECO:0000256" key="6">
    <source>
        <dbReference type="ARBA" id="ARBA00023054"/>
    </source>
</evidence>
<gene>
    <name evidence="13" type="ORF">JX265_000159</name>
</gene>
<protein>
    <recommendedName>
        <fullName evidence="10">Sensitive to high expression protein 9, mitochondrial</fullName>
    </recommendedName>
</protein>
<comment type="subunit">
    <text evidence="10">Homooligomer.</text>
</comment>
<keyword evidence="7 10" id="KW-0496">Mitochondrion</keyword>
<evidence type="ECO:0000256" key="12">
    <source>
        <dbReference type="SAM" id="MobiDB-lite"/>
    </source>
</evidence>
<name>A0A9P9WXY3_9PEZI</name>
<comment type="function">
    <text evidence="9">Required for the maintenance of the structure of the mitochondrial inner membrane. Involved in mitochondrial morphology. Causes growth arrest when highly overexpressed.</text>
</comment>
<comment type="subcellular location">
    <subcellularLocation>
        <location evidence="10">Mitochondrion inner membrane</location>
        <topology evidence="10">Multi-pass membrane protein</topology>
    </subcellularLocation>
</comment>
<dbReference type="EMBL" id="JAFIMR010000001">
    <property type="protein sequence ID" value="KAI1881333.1"/>
    <property type="molecule type" value="Genomic_DNA"/>
</dbReference>
<dbReference type="Proteomes" id="UP000829685">
    <property type="component" value="Unassembled WGS sequence"/>
</dbReference>
<feature type="compositionally biased region" description="Pro residues" evidence="12">
    <location>
        <begin position="69"/>
        <end position="78"/>
    </location>
</feature>
<dbReference type="GO" id="GO:0007007">
    <property type="term" value="P:inner mitochondrial membrane organization"/>
    <property type="evidence" value="ECO:0007669"/>
    <property type="project" value="TreeGrafter"/>
</dbReference>
<feature type="compositionally biased region" description="Low complexity" evidence="12">
    <location>
        <begin position="90"/>
        <end position="111"/>
    </location>
</feature>
<evidence type="ECO:0000256" key="8">
    <source>
        <dbReference type="ARBA" id="ARBA00023136"/>
    </source>
</evidence>
<dbReference type="PANTHER" id="PTHR31961">
    <property type="entry name" value="SENSITIVE TO HIGH EXPRESSION PROTEIN 9, MITOCHONDRIAL"/>
    <property type="match status" value="1"/>
</dbReference>
<dbReference type="InterPro" id="IPR008839">
    <property type="entry name" value="MDM33_fungi"/>
</dbReference>
<evidence type="ECO:0000256" key="5">
    <source>
        <dbReference type="ARBA" id="ARBA00022989"/>
    </source>
</evidence>
<dbReference type="Pfam" id="PF05546">
    <property type="entry name" value="She9_MDM33"/>
    <property type="match status" value="1"/>
</dbReference>
<evidence type="ECO:0000256" key="7">
    <source>
        <dbReference type="ARBA" id="ARBA00023128"/>
    </source>
</evidence>
<dbReference type="AlphaFoldDB" id="A0A9P9WXY3"/>
<comment type="caution">
    <text evidence="13">The sequence shown here is derived from an EMBL/GenBank/DDBJ whole genome shotgun (WGS) entry which is preliminary data.</text>
</comment>
<proteinExistence type="inferred from homology"/>
<comment type="similarity">
    <text evidence="1 10">Belongs to the SHE9 family.</text>
</comment>
<keyword evidence="4 10" id="KW-0809">Transit peptide</keyword>
<evidence type="ECO:0000256" key="11">
    <source>
        <dbReference type="SAM" id="Coils"/>
    </source>
</evidence>
<feature type="transmembrane region" description="Helical" evidence="10">
    <location>
        <begin position="453"/>
        <end position="476"/>
    </location>
</feature>
<evidence type="ECO:0000256" key="4">
    <source>
        <dbReference type="ARBA" id="ARBA00022946"/>
    </source>
</evidence>
<evidence type="ECO:0000256" key="1">
    <source>
        <dbReference type="ARBA" id="ARBA00007472"/>
    </source>
</evidence>
<evidence type="ECO:0000256" key="2">
    <source>
        <dbReference type="ARBA" id="ARBA00022692"/>
    </source>
</evidence>
<keyword evidence="8 10" id="KW-0472">Membrane</keyword>
<keyword evidence="6 11" id="KW-0175">Coiled coil</keyword>
<accession>A0A9P9WXY3</accession>
<keyword evidence="14" id="KW-1185">Reference proteome</keyword>
<feature type="coiled-coil region" evidence="11">
    <location>
        <begin position="247"/>
        <end position="283"/>
    </location>
</feature>
<evidence type="ECO:0000313" key="14">
    <source>
        <dbReference type="Proteomes" id="UP000829685"/>
    </source>
</evidence>
<sequence length="479" mass="52113">MSPSTAVRPLFRAGSRLLLEHWQNGLATTASSGRLAAAFGPRPASRPPSICLSCSFTLGRQLRFSSTNTPPPEPPQPPPRKDEPKPEHVSASSSSESAATTEAASSPSETTQPPPPQSPSSPPPSNASQTSNPITSNPSLPSHTESRRSQLSTRFTEFMDRAQSSLFVASQRINDLTGYSGIESLKAQIASLEAGLTRAQEDLHAARGGYKAKVAERASTQREVTTLMARQKTWTPLDFERFTTLYRTDYELEADVAERARDLEEAEREAERLSRELSAGILARYHEEQIWSDKIRRMSTWGTWGLMGVNVLLFLVFQFGAEPWRRARLVKGFEEKVREALGNQEEKERAQRLREWEELMPVFREADRKAAALAPEAATATAASASAAAAAPASVAADPASPAVAEAAEILEETPAPAAAVSWREVLTDPAWWKETAADLTSERKVAIRMRDVSLVALEGVAAGAAIAGTIAILFLRRT</sequence>
<evidence type="ECO:0000313" key="13">
    <source>
        <dbReference type="EMBL" id="KAI1881333.1"/>
    </source>
</evidence>
<dbReference type="GO" id="GO:0005743">
    <property type="term" value="C:mitochondrial inner membrane"/>
    <property type="evidence" value="ECO:0007669"/>
    <property type="project" value="UniProtKB-SubCell"/>
</dbReference>
<evidence type="ECO:0000256" key="3">
    <source>
        <dbReference type="ARBA" id="ARBA00022792"/>
    </source>
</evidence>
<keyword evidence="2 10" id="KW-0812">Transmembrane</keyword>
<dbReference type="PANTHER" id="PTHR31961:SF3">
    <property type="entry name" value="SENSITIVE TO HIGH EXPRESSION PROTEIN 9, MITOCHONDRIAL"/>
    <property type="match status" value="1"/>
</dbReference>
<feature type="region of interest" description="Disordered" evidence="12">
    <location>
        <begin position="63"/>
        <end position="151"/>
    </location>
</feature>
<organism evidence="13 14">
    <name type="scientific">Neoarthrinium moseri</name>
    <dbReference type="NCBI Taxonomy" id="1658444"/>
    <lineage>
        <taxon>Eukaryota</taxon>
        <taxon>Fungi</taxon>
        <taxon>Dikarya</taxon>
        <taxon>Ascomycota</taxon>
        <taxon>Pezizomycotina</taxon>
        <taxon>Sordariomycetes</taxon>
        <taxon>Xylariomycetidae</taxon>
        <taxon>Amphisphaeriales</taxon>
        <taxon>Apiosporaceae</taxon>
        <taxon>Neoarthrinium</taxon>
    </lineage>
</organism>
<feature type="compositionally biased region" description="Polar residues" evidence="12">
    <location>
        <begin position="134"/>
        <end position="151"/>
    </location>
</feature>
<evidence type="ECO:0000256" key="9">
    <source>
        <dbReference type="ARBA" id="ARBA00024807"/>
    </source>
</evidence>
<feature type="compositionally biased region" description="Basic and acidic residues" evidence="12">
    <location>
        <begin position="79"/>
        <end position="88"/>
    </location>
</feature>
<feature type="compositionally biased region" description="Pro residues" evidence="12">
    <location>
        <begin position="112"/>
        <end position="125"/>
    </location>
</feature>
<keyword evidence="5 10" id="KW-1133">Transmembrane helix</keyword>
<reference evidence="13" key="1">
    <citation type="submission" date="2021-03" db="EMBL/GenBank/DDBJ databases">
        <title>Revisited historic fungal species revealed as producer of novel bioactive compounds through whole genome sequencing and comparative genomics.</title>
        <authorList>
            <person name="Vignolle G.A."/>
            <person name="Hochenegger N."/>
            <person name="Mach R.L."/>
            <person name="Mach-Aigner A.R."/>
            <person name="Javad Rahimi M."/>
            <person name="Salim K.A."/>
            <person name="Chan C.M."/>
            <person name="Lim L.B.L."/>
            <person name="Cai F."/>
            <person name="Druzhinina I.S."/>
            <person name="U'Ren J.M."/>
            <person name="Derntl C."/>
        </authorList>
    </citation>
    <scope>NUCLEOTIDE SEQUENCE</scope>
    <source>
        <strain evidence="13">TUCIM 5799</strain>
    </source>
</reference>
<keyword evidence="3 10" id="KW-0999">Mitochondrion inner membrane</keyword>